<evidence type="ECO:0000313" key="2">
    <source>
        <dbReference type="EMBL" id="KAF0023906.1"/>
    </source>
</evidence>
<accession>A0A6A4RMZ7</accession>
<evidence type="ECO:0000313" key="3">
    <source>
        <dbReference type="Proteomes" id="UP000438429"/>
    </source>
</evidence>
<reference evidence="2 3" key="1">
    <citation type="submission" date="2019-06" db="EMBL/GenBank/DDBJ databases">
        <title>Draft genomes of female and male turbot (Scophthalmus maximus).</title>
        <authorList>
            <person name="Xu H."/>
            <person name="Xu X.-W."/>
            <person name="Shao C."/>
            <person name="Chen S."/>
        </authorList>
    </citation>
    <scope>NUCLEOTIDE SEQUENCE [LARGE SCALE GENOMIC DNA]</scope>
    <source>
        <strain evidence="2">Ysfricsl-2016a</strain>
        <tissue evidence="2">Blood</tissue>
    </source>
</reference>
<protein>
    <submittedName>
        <fullName evidence="2">Uncharacterized protein</fullName>
    </submittedName>
</protein>
<dbReference type="AlphaFoldDB" id="A0A6A4RMZ7"/>
<dbReference type="EMBL" id="VEVO01000022">
    <property type="protein sequence ID" value="KAF0023906.1"/>
    <property type="molecule type" value="Genomic_DNA"/>
</dbReference>
<comment type="caution">
    <text evidence="2">The sequence shown here is derived from an EMBL/GenBank/DDBJ whole genome shotgun (WGS) entry which is preliminary data.</text>
</comment>
<evidence type="ECO:0000256" key="1">
    <source>
        <dbReference type="SAM" id="MobiDB-lite"/>
    </source>
</evidence>
<sequence>MFSATERRLVDCVSPRRKTKWKSIRPPSEGKANNHGNLRRAFWQTGPDNVQTSQPTLSSDRVDDVSSSGRHQSGGGTNGTARRRRQEMIDQRFTRFFNQRRFNRPRLHLV</sequence>
<feature type="region of interest" description="Disordered" evidence="1">
    <location>
        <begin position="1"/>
        <end position="89"/>
    </location>
</feature>
<dbReference type="Proteomes" id="UP000438429">
    <property type="component" value="Unassembled WGS sequence"/>
</dbReference>
<name>A0A6A4RMZ7_SCOMX</name>
<proteinExistence type="predicted"/>
<gene>
    <name evidence="2" type="ORF">F2P81_024536</name>
</gene>
<feature type="compositionally biased region" description="Basic and acidic residues" evidence="1">
    <location>
        <begin position="1"/>
        <end position="10"/>
    </location>
</feature>
<feature type="compositionally biased region" description="Polar residues" evidence="1">
    <location>
        <begin position="46"/>
        <end position="57"/>
    </location>
</feature>
<organism evidence="2 3">
    <name type="scientific">Scophthalmus maximus</name>
    <name type="common">Turbot</name>
    <name type="synonym">Psetta maxima</name>
    <dbReference type="NCBI Taxonomy" id="52904"/>
    <lineage>
        <taxon>Eukaryota</taxon>
        <taxon>Metazoa</taxon>
        <taxon>Chordata</taxon>
        <taxon>Craniata</taxon>
        <taxon>Vertebrata</taxon>
        <taxon>Euteleostomi</taxon>
        <taxon>Actinopterygii</taxon>
        <taxon>Neopterygii</taxon>
        <taxon>Teleostei</taxon>
        <taxon>Neoteleostei</taxon>
        <taxon>Acanthomorphata</taxon>
        <taxon>Carangaria</taxon>
        <taxon>Pleuronectiformes</taxon>
        <taxon>Pleuronectoidei</taxon>
        <taxon>Scophthalmidae</taxon>
        <taxon>Scophthalmus</taxon>
    </lineage>
</organism>